<proteinExistence type="predicted"/>
<accession>A0ABD3AA88</accession>
<dbReference type="EMBL" id="JBJUIK010000005">
    <property type="protein sequence ID" value="KAL3527455.1"/>
    <property type="molecule type" value="Genomic_DNA"/>
</dbReference>
<name>A0ABD3AA88_9GENT</name>
<organism evidence="1 2">
    <name type="scientific">Cinchona calisaya</name>
    <dbReference type="NCBI Taxonomy" id="153742"/>
    <lineage>
        <taxon>Eukaryota</taxon>
        <taxon>Viridiplantae</taxon>
        <taxon>Streptophyta</taxon>
        <taxon>Embryophyta</taxon>
        <taxon>Tracheophyta</taxon>
        <taxon>Spermatophyta</taxon>
        <taxon>Magnoliopsida</taxon>
        <taxon>eudicotyledons</taxon>
        <taxon>Gunneridae</taxon>
        <taxon>Pentapetalae</taxon>
        <taxon>asterids</taxon>
        <taxon>lamiids</taxon>
        <taxon>Gentianales</taxon>
        <taxon>Rubiaceae</taxon>
        <taxon>Cinchonoideae</taxon>
        <taxon>Cinchoneae</taxon>
        <taxon>Cinchona</taxon>
    </lineage>
</organism>
<dbReference type="AlphaFoldDB" id="A0ABD3AA88"/>
<gene>
    <name evidence="1" type="ORF">ACH5RR_012111</name>
</gene>
<sequence>MSSVLTTVHQVHLETLQIIPMVVVYKRLRLRTRNPIDFFDELDHVALKERQRMLLSRQMLGSTKTSLEGNTIQLKSPAVGDLSKQSSGIVKEEMYCGVKEVPSIKKYFCKIKKASTSSLSYVCSIALLKGHDI</sequence>
<evidence type="ECO:0000313" key="2">
    <source>
        <dbReference type="Proteomes" id="UP001630127"/>
    </source>
</evidence>
<dbReference type="Proteomes" id="UP001630127">
    <property type="component" value="Unassembled WGS sequence"/>
</dbReference>
<comment type="caution">
    <text evidence="1">The sequence shown here is derived from an EMBL/GenBank/DDBJ whole genome shotgun (WGS) entry which is preliminary data.</text>
</comment>
<evidence type="ECO:0000313" key="1">
    <source>
        <dbReference type="EMBL" id="KAL3527455.1"/>
    </source>
</evidence>
<protein>
    <submittedName>
        <fullName evidence="1">Uncharacterized protein</fullName>
    </submittedName>
</protein>
<keyword evidence="2" id="KW-1185">Reference proteome</keyword>
<reference evidence="1 2" key="1">
    <citation type="submission" date="2024-11" db="EMBL/GenBank/DDBJ databases">
        <title>A near-complete genome assembly of Cinchona calisaya.</title>
        <authorList>
            <person name="Lian D.C."/>
            <person name="Zhao X.W."/>
            <person name="Wei L."/>
        </authorList>
    </citation>
    <scope>NUCLEOTIDE SEQUENCE [LARGE SCALE GENOMIC DNA]</scope>
    <source>
        <tissue evidence="1">Nenye</tissue>
    </source>
</reference>